<comment type="subcellular location">
    <subcellularLocation>
        <location evidence="1">Endoplasmic reticulum membrane</location>
        <topology evidence="1">Single-pass membrane protein</topology>
    </subcellularLocation>
</comment>
<dbReference type="STRING" id="312017.Q23MP4"/>
<keyword evidence="6" id="KW-0256">Endoplasmic reticulum</keyword>
<dbReference type="AlphaFoldDB" id="Q23MP4"/>
<evidence type="ECO:0000313" key="17">
    <source>
        <dbReference type="Proteomes" id="UP000009168"/>
    </source>
</evidence>
<feature type="domain" description="Glycosyltransferase subfamily 4-like N-terminal" evidence="15">
    <location>
        <begin position="23"/>
        <end position="188"/>
    </location>
</feature>
<protein>
    <recommendedName>
        <fullName evidence="10">Beta-1,4-mannosyltransferase</fullName>
    </recommendedName>
    <alternativeName>
        <fullName evidence="11">GDP-Man:GlcNAc2-PP-dolichol mannosyltransferase</fullName>
    </alternativeName>
    <alternativeName>
        <fullName evidence="9">GDP-mannose-dolichol diphosphochitobiose mannosyltransferase</fullName>
    </alternativeName>
</protein>
<evidence type="ECO:0000256" key="13">
    <source>
        <dbReference type="SAM" id="Phobius"/>
    </source>
</evidence>
<dbReference type="Gene3D" id="3.40.50.2000">
    <property type="entry name" value="Glycogen Phosphorylase B"/>
    <property type="match status" value="2"/>
</dbReference>
<proteinExistence type="predicted"/>
<accession>Q23MP4</accession>
<dbReference type="GeneID" id="7841907"/>
<dbReference type="GO" id="GO:0005789">
    <property type="term" value="C:endoplasmic reticulum membrane"/>
    <property type="evidence" value="ECO:0007669"/>
    <property type="project" value="UniProtKB-SubCell"/>
</dbReference>
<evidence type="ECO:0000256" key="5">
    <source>
        <dbReference type="ARBA" id="ARBA00022692"/>
    </source>
</evidence>
<comment type="catalytic activity">
    <reaction evidence="12">
        <text>an N,N'-diacetylchitobiosyl-diphospho-di-trans,poly-cis-dolichol + GDP-alpha-D-mannose = a beta-D-Man-(1-&gt;4)-beta-D-GlcNAc-(1-&gt;4)-alpha-D-GlcNAc-diphospho-di-trans,poly-cis-dolichol + GDP + H(+)</text>
        <dbReference type="Rhea" id="RHEA:13865"/>
        <dbReference type="Rhea" id="RHEA-COMP:19510"/>
        <dbReference type="Rhea" id="RHEA-COMP:19511"/>
        <dbReference type="ChEBI" id="CHEBI:15378"/>
        <dbReference type="ChEBI" id="CHEBI:57269"/>
        <dbReference type="ChEBI" id="CHEBI:57527"/>
        <dbReference type="ChEBI" id="CHEBI:58189"/>
        <dbReference type="ChEBI" id="CHEBI:58472"/>
        <dbReference type="EC" id="2.4.1.142"/>
    </reaction>
    <physiologicalReaction direction="left-to-right" evidence="12">
        <dbReference type="Rhea" id="RHEA:13866"/>
    </physiologicalReaction>
</comment>
<dbReference type="Pfam" id="PF00534">
    <property type="entry name" value="Glycos_transf_1"/>
    <property type="match status" value="1"/>
</dbReference>
<sequence length="443" mass="51476">MSQKQVASVIVFGDIGRSPRMKNHSTQLAQAGYEVYFVGQLENQVHKVIRDNPNIKIIDISSNLVNKLKKLPRFLYLLYAALRIIIQIFQLFYIYLFKMPKPEFVIIQNPPSIPVLSSLAIICFMRRIKMIVDFHNYGYTILALGLKQKIILKLATFYEKYFAKKCDFAFCVSDAMKADLKKNWNIEATTLYDKANTELFGPISLQESHKLFLELGLSINQKETLFTEEVNGKIIKKQQRPLLLVSSTSWTKDEDFSILLDAMQSYETEKEVNKQNSLYPKLHLLITGKGPEKERYEQIIEERKKSWKNIQIQTVWLKAEDYPKLLASADVGICLHYSSSGLDLPMKVVDMLGSNLPVFAINYQCINELVVNQKNGFIFDNTQGLLNLFLKYFKMHPENELTFENLRKSASKFRESTWEKEWQQKVLPILNQIKQSKINKKKQ</sequence>
<dbReference type="InterPro" id="IPR028098">
    <property type="entry name" value="Glyco_trans_4-like_N"/>
</dbReference>
<evidence type="ECO:0000256" key="12">
    <source>
        <dbReference type="ARBA" id="ARBA00045071"/>
    </source>
</evidence>
<evidence type="ECO:0000259" key="15">
    <source>
        <dbReference type="Pfam" id="PF13439"/>
    </source>
</evidence>
<evidence type="ECO:0000259" key="14">
    <source>
        <dbReference type="Pfam" id="PF00534"/>
    </source>
</evidence>
<organism evidence="16 17">
    <name type="scientific">Tetrahymena thermophila (strain SB210)</name>
    <dbReference type="NCBI Taxonomy" id="312017"/>
    <lineage>
        <taxon>Eukaryota</taxon>
        <taxon>Sar</taxon>
        <taxon>Alveolata</taxon>
        <taxon>Ciliophora</taxon>
        <taxon>Intramacronucleata</taxon>
        <taxon>Oligohymenophorea</taxon>
        <taxon>Hymenostomatida</taxon>
        <taxon>Tetrahymenina</taxon>
        <taxon>Tetrahymenidae</taxon>
        <taxon>Tetrahymena</taxon>
    </lineage>
</organism>
<dbReference type="OrthoDB" id="614844at2759"/>
<dbReference type="RefSeq" id="XP_001018043.2">
    <property type="nucleotide sequence ID" value="XM_001018043.3"/>
</dbReference>
<evidence type="ECO:0000256" key="6">
    <source>
        <dbReference type="ARBA" id="ARBA00022824"/>
    </source>
</evidence>
<name>Q23MP4_TETTS</name>
<dbReference type="InterPro" id="IPR026051">
    <property type="entry name" value="ALG1-like"/>
</dbReference>
<feature type="domain" description="Glycosyl transferase family 1" evidence="14">
    <location>
        <begin position="236"/>
        <end position="382"/>
    </location>
</feature>
<dbReference type="InParanoid" id="Q23MP4"/>
<evidence type="ECO:0000256" key="2">
    <source>
        <dbReference type="ARBA" id="ARBA00004922"/>
    </source>
</evidence>
<dbReference type="EMBL" id="GG662658">
    <property type="protein sequence ID" value="EAR97798.2"/>
    <property type="molecule type" value="Genomic_DNA"/>
</dbReference>
<comment type="pathway">
    <text evidence="2">Protein modification; protein glycosylation.</text>
</comment>
<reference evidence="17" key="1">
    <citation type="journal article" date="2006" name="PLoS Biol.">
        <title>Macronuclear genome sequence of the ciliate Tetrahymena thermophila, a model eukaryote.</title>
        <authorList>
            <person name="Eisen J.A."/>
            <person name="Coyne R.S."/>
            <person name="Wu M."/>
            <person name="Wu D."/>
            <person name="Thiagarajan M."/>
            <person name="Wortman J.R."/>
            <person name="Badger J.H."/>
            <person name="Ren Q."/>
            <person name="Amedeo P."/>
            <person name="Jones K.M."/>
            <person name="Tallon L.J."/>
            <person name="Delcher A.L."/>
            <person name="Salzberg S.L."/>
            <person name="Silva J.C."/>
            <person name="Haas B.J."/>
            <person name="Majoros W.H."/>
            <person name="Farzad M."/>
            <person name="Carlton J.M."/>
            <person name="Smith R.K. Jr."/>
            <person name="Garg J."/>
            <person name="Pearlman R.E."/>
            <person name="Karrer K.M."/>
            <person name="Sun L."/>
            <person name="Manning G."/>
            <person name="Elde N.C."/>
            <person name="Turkewitz A.P."/>
            <person name="Asai D.J."/>
            <person name="Wilkes D.E."/>
            <person name="Wang Y."/>
            <person name="Cai H."/>
            <person name="Collins K."/>
            <person name="Stewart B.A."/>
            <person name="Lee S.R."/>
            <person name="Wilamowska K."/>
            <person name="Weinberg Z."/>
            <person name="Ruzzo W.L."/>
            <person name="Wloga D."/>
            <person name="Gaertig J."/>
            <person name="Frankel J."/>
            <person name="Tsao C.-C."/>
            <person name="Gorovsky M.A."/>
            <person name="Keeling P.J."/>
            <person name="Waller R.F."/>
            <person name="Patron N.J."/>
            <person name="Cherry J.M."/>
            <person name="Stover N.A."/>
            <person name="Krieger C.J."/>
            <person name="del Toro C."/>
            <person name="Ryder H.F."/>
            <person name="Williamson S.C."/>
            <person name="Barbeau R.A."/>
            <person name="Hamilton E.P."/>
            <person name="Orias E."/>
        </authorList>
    </citation>
    <scope>NUCLEOTIDE SEQUENCE [LARGE SCALE GENOMIC DNA]</scope>
    <source>
        <strain evidence="17">SB210</strain>
    </source>
</reference>
<evidence type="ECO:0000256" key="11">
    <source>
        <dbReference type="ARBA" id="ARBA00033088"/>
    </source>
</evidence>
<dbReference type="HOGENOM" id="CLU_012079_1_0_1"/>
<dbReference type="KEGG" id="tet:TTHERM_00954200"/>
<dbReference type="eggNOG" id="KOG2941">
    <property type="taxonomic scope" value="Eukaryota"/>
</dbReference>
<feature type="transmembrane region" description="Helical" evidence="13">
    <location>
        <begin position="74"/>
        <end position="95"/>
    </location>
</feature>
<dbReference type="GO" id="GO:0004578">
    <property type="term" value="F:chitobiosyldiphosphodolichol beta-mannosyltransferase activity"/>
    <property type="evidence" value="ECO:0007669"/>
    <property type="project" value="UniProtKB-EC"/>
</dbReference>
<keyword evidence="4" id="KW-0808">Transferase</keyword>
<keyword evidence="8 13" id="KW-0472">Membrane</keyword>
<evidence type="ECO:0000256" key="7">
    <source>
        <dbReference type="ARBA" id="ARBA00022989"/>
    </source>
</evidence>
<dbReference type="PANTHER" id="PTHR13036:SF0">
    <property type="entry name" value="CHITOBIOSYLDIPHOSPHODOLICHOL BETA-MANNOSYLTRANSFERASE"/>
    <property type="match status" value="1"/>
</dbReference>
<keyword evidence="5 13" id="KW-0812">Transmembrane</keyword>
<dbReference type="InterPro" id="IPR001296">
    <property type="entry name" value="Glyco_trans_1"/>
</dbReference>
<evidence type="ECO:0000256" key="10">
    <source>
        <dbReference type="ARBA" id="ARBA00031566"/>
    </source>
</evidence>
<keyword evidence="7 13" id="KW-1133">Transmembrane helix</keyword>
<evidence type="ECO:0000256" key="8">
    <source>
        <dbReference type="ARBA" id="ARBA00023136"/>
    </source>
</evidence>
<evidence type="ECO:0000256" key="9">
    <source>
        <dbReference type="ARBA" id="ARBA00031434"/>
    </source>
</evidence>
<dbReference type="Pfam" id="PF13439">
    <property type="entry name" value="Glyco_transf_4"/>
    <property type="match status" value="1"/>
</dbReference>
<keyword evidence="17" id="KW-1185">Reference proteome</keyword>
<dbReference type="Proteomes" id="UP000009168">
    <property type="component" value="Unassembled WGS sequence"/>
</dbReference>
<gene>
    <name evidence="16" type="ORF">TTHERM_00954200</name>
</gene>
<evidence type="ECO:0000256" key="4">
    <source>
        <dbReference type="ARBA" id="ARBA00022679"/>
    </source>
</evidence>
<dbReference type="SUPFAM" id="SSF53756">
    <property type="entry name" value="UDP-Glycosyltransferase/glycogen phosphorylase"/>
    <property type="match status" value="1"/>
</dbReference>
<keyword evidence="3" id="KW-0328">Glycosyltransferase</keyword>
<evidence type="ECO:0000256" key="3">
    <source>
        <dbReference type="ARBA" id="ARBA00022676"/>
    </source>
</evidence>
<evidence type="ECO:0000313" key="16">
    <source>
        <dbReference type="EMBL" id="EAR97798.2"/>
    </source>
</evidence>
<dbReference type="PANTHER" id="PTHR13036">
    <property type="entry name" value="BETA1,4 MANNOSYLTRANSFERASE"/>
    <property type="match status" value="1"/>
</dbReference>
<evidence type="ECO:0000256" key="1">
    <source>
        <dbReference type="ARBA" id="ARBA00004389"/>
    </source>
</evidence>